<sequence>MMLRSLPVIAAILFGAVLALLSSAALAHKFAPALLELHQQSEQDYLLTWRTSVTDQRSAMPSWPSQCHERRDDAAKKAGATPLQYQGTAVIRQWALHCKTGLAGETLSWTPGEAGQTATLVRLVTLDSNAPQETLVMPGETSYTVPASQSGSNVVVQYLILGGKHILIGLDHLFFVAALLLLAGNWRTLLKTVTAFTVGHSITLALVSLKLIPQWSALIEFGIALTILVLALELAHRKKNASASLLSRYQWPVAGVFGLVHGLGFAGVLSELGLPKENLLSALFAFNVGIELGQLLFVAALAGCLLALRKLSSASYRPVTLTMVYAMGSVSVYWCLSRGVLLLG</sequence>
<accession>A0A7T4R0B1</accession>
<evidence type="ECO:0000313" key="4">
    <source>
        <dbReference type="Proteomes" id="UP000596063"/>
    </source>
</evidence>
<gene>
    <name evidence="3" type="ORF">I6N98_16460</name>
</gene>
<dbReference type="RefSeq" id="WP_198569411.1">
    <property type="nucleotide sequence ID" value="NZ_CP066167.1"/>
</dbReference>
<proteinExistence type="predicted"/>
<keyword evidence="4" id="KW-1185">Reference proteome</keyword>
<dbReference type="EMBL" id="CP066167">
    <property type="protein sequence ID" value="QQD17912.1"/>
    <property type="molecule type" value="Genomic_DNA"/>
</dbReference>
<dbReference type="InterPro" id="IPR032809">
    <property type="entry name" value="Put_HupE_UreJ"/>
</dbReference>
<evidence type="ECO:0000256" key="2">
    <source>
        <dbReference type="SAM" id="SignalP"/>
    </source>
</evidence>
<name>A0A7T4R0B1_9GAMM</name>
<keyword evidence="1" id="KW-1133">Transmembrane helix</keyword>
<dbReference type="AlphaFoldDB" id="A0A7T4R0B1"/>
<organism evidence="3 4">
    <name type="scientific">Spongiibacter nanhainus</name>
    <dbReference type="NCBI Taxonomy" id="2794344"/>
    <lineage>
        <taxon>Bacteria</taxon>
        <taxon>Pseudomonadati</taxon>
        <taxon>Pseudomonadota</taxon>
        <taxon>Gammaproteobacteria</taxon>
        <taxon>Cellvibrionales</taxon>
        <taxon>Spongiibacteraceae</taxon>
        <taxon>Spongiibacter</taxon>
    </lineage>
</organism>
<keyword evidence="1" id="KW-0812">Transmembrane</keyword>
<feature type="transmembrane region" description="Helical" evidence="1">
    <location>
        <begin position="215"/>
        <end position="232"/>
    </location>
</feature>
<feature type="chain" id="PRO_5032932605" evidence="2">
    <location>
        <begin position="28"/>
        <end position="344"/>
    </location>
</feature>
<protein>
    <submittedName>
        <fullName evidence="3">HupE/UreJ family protein</fullName>
    </submittedName>
</protein>
<feature type="signal peptide" evidence="2">
    <location>
        <begin position="1"/>
        <end position="27"/>
    </location>
</feature>
<keyword evidence="1" id="KW-0472">Membrane</keyword>
<feature type="transmembrane region" description="Helical" evidence="1">
    <location>
        <begin position="158"/>
        <end position="182"/>
    </location>
</feature>
<dbReference type="Pfam" id="PF13795">
    <property type="entry name" value="HupE_UreJ_2"/>
    <property type="match status" value="1"/>
</dbReference>
<reference evidence="3 4" key="1">
    <citation type="submission" date="2020-12" db="EMBL/GenBank/DDBJ databases">
        <authorList>
            <person name="Shan Y."/>
        </authorList>
    </citation>
    <scope>NUCLEOTIDE SEQUENCE [LARGE SCALE GENOMIC DNA]</scope>
    <source>
        <strain evidence="4">csc3.9</strain>
    </source>
</reference>
<feature type="transmembrane region" description="Helical" evidence="1">
    <location>
        <begin position="320"/>
        <end position="341"/>
    </location>
</feature>
<keyword evidence="2" id="KW-0732">Signal</keyword>
<evidence type="ECO:0000256" key="1">
    <source>
        <dbReference type="SAM" id="Phobius"/>
    </source>
</evidence>
<evidence type="ECO:0000313" key="3">
    <source>
        <dbReference type="EMBL" id="QQD17912.1"/>
    </source>
</evidence>
<feature type="transmembrane region" description="Helical" evidence="1">
    <location>
        <begin position="282"/>
        <end position="308"/>
    </location>
</feature>
<dbReference type="Proteomes" id="UP000596063">
    <property type="component" value="Chromosome"/>
</dbReference>
<feature type="transmembrane region" description="Helical" evidence="1">
    <location>
        <begin position="253"/>
        <end position="270"/>
    </location>
</feature>
<dbReference type="KEGG" id="snan:I6N98_16460"/>